<evidence type="ECO:0000256" key="1">
    <source>
        <dbReference type="SAM" id="SignalP"/>
    </source>
</evidence>
<keyword evidence="4" id="KW-1185">Reference proteome</keyword>
<keyword evidence="3" id="KW-0969">Cilium</keyword>
<keyword evidence="1" id="KW-0732">Signal</keyword>
<keyword evidence="3" id="KW-0966">Cell projection</keyword>
<evidence type="ECO:0000313" key="3">
    <source>
        <dbReference type="EMBL" id="WDM71695.1"/>
    </source>
</evidence>
<dbReference type="EMBL" id="CP082214">
    <property type="protein sequence ID" value="WDM71695.1"/>
    <property type="molecule type" value="Genomic_DNA"/>
</dbReference>
<name>A0ABY7YCU6_9XANT</name>
<reference evidence="3 4" key="1">
    <citation type="submission" date="2021-08" db="EMBL/GenBank/DDBJ databases">
        <title>Genome sequences of Xanthomonas cucurbitae isolates from 5 Midwestern US states.</title>
        <authorList>
            <person name="Hind S.R."/>
        </authorList>
    </citation>
    <scope>NUCLEOTIDE SEQUENCE [LARGE SCALE GENOMIC DNA]</scope>
    <source>
        <strain evidence="3 4">OH_261</strain>
    </source>
</reference>
<keyword evidence="3" id="KW-0282">Flagellum</keyword>
<protein>
    <submittedName>
        <fullName evidence="3">Flagella basal body P-ring formation protein FlgA</fullName>
    </submittedName>
</protein>
<feature type="domain" description="Flagella basal body P-ring formation protein FlgA SAF" evidence="2">
    <location>
        <begin position="151"/>
        <end position="232"/>
    </location>
</feature>
<feature type="chain" id="PRO_5046015846" evidence="1">
    <location>
        <begin position="20"/>
        <end position="234"/>
    </location>
</feature>
<proteinExistence type="predicted"/>
<evidence type="ECO:0000259" key="2">
    <source>
        <dbReference type="Pfam" id="PF13144"/>
    </source>
</evidence>
<gene>
    <name evidence="3" type="ORF">K6978_00290</name>
</gene>
<feature type="signal peptide" evidence="1">
    <location>
        <begin position="1"/>
        <end position="19"/>
    </location>
</feature>
<dbReference type="RefSeq" id="WP_274396727.1">
    <property type="nucleotide sequence ID" value="NZ_CP082213.1"/>
</dbReference>
<evidence type="ECO:0000313" key="4">
    <source>
        <dbReference type="Proteomes" id="UP001214201"/>
    </source>
</evidence>
<accession>A0ABY7YCU6</accession>
<dbReference type="Proteomes" id="UP001214201">
    <property type="component" value="Chromosome"/>
</dbReference>
<sequence length="234" mass="24672">MIRTPTLLLLLASCGEAHAATIPPDRLIAAAQGSLRAMSSDLPGELIFNASMPVGSQVGASAEAVSLSVGPVAGDWPRKRVGVPVHISVDGVLQHSRMVWFTVQWWLERPTYARAFPGGAASAHVVTIDKRIDAAGVLTVTEATSPISLPAGLRLRRSVHAGEVMRANDFSDAPMIARRDPVTLRVRRGAIELRLPAIAATDGQLGDAITVVPQGARAAVHAHVDARGEVSIEQ</sequence>
<organism evidence="3 4">
    <name type="scientific">Xanthomonas cucurbitae</name>
    <dbReference type="NCBI Taxonomy" id="56453"/>
    <lineage>
        <taxon>Bacteria</taxon>
        <taxon>Pseudomonadati</taxon>
        <taxon>Pseudomonadota</taxon>
        <taxon>Gammaproteobacteria</taxon>
        <taxon>Lysobacterales</taxon>
        <taxon>Lysobacteraceae</taxon>
        <taxon>Xanthomonas</taxon>
    </lineage>
</organism>
<dbReference type="InterPro" id="IPR017585">
    <property type="entry name" value="SAF_FlgA"/>
</dbReference>
<dbReference type="Pfam" id="PF13144">
    <property type="entry name" value="ChapFlgA"/>
    <property type="match status" value="1"/>
</dbReference>
<dbReference type="Gene3D" id="2.30.30.760">
    <property type="match status" value="1"/>
</dbReference>